<sequence>MGSLRFVLACLVLASHLGHSVSGLNPGVTAVVVFYLLAGHVVGGLWEKWRSQPHALRQFYADRLWRVLPQYYAALGAAALLWAAGAQSPFLALAPGPLEWVINLVVLPLAYFMYTGKEGFALVPPAWSLAVEIQFYLLAPWLAGLTAARLGGAILASLLVFTAAQLQWLDADHFGYRLLPGVLFIFLAGAGLRRPALRPALLALWAVIVLYTVLLRWTGHYIPFNQEVALGVSLGVPVLEGLRRIQPRGRLKAFDEQLASLSYGVFLWHFPVTWLLELNPPILTAGAFATVLGLATACAFLSHHGVERPLWRRFRHMTASAPRRPY</sequence>
<evidence type="ECO:0000259" key="2">
    <source>
        <dbReference type="Pfam" id="PF01757"/>
    </source>
</evidence>
<keyword evidence="3" id="KW-0808">Transferase</keyword>
<keyword evidence="1" id="KW-0812">Transmembrane</keyword>
<dbReference type="GO" id="GO:0016746">
    <property type="term" value="F:acyltransferase activity"/>
    <property type="evidence" value="ECO:0007669"/>
    <property type="project" value="UniProtKB-KW"/>
</dbReference>
<feature type="transmembrane region" description="Helical" evidence="1">
    <location>
        <begin position="97"/>
        <end position="114"/>
    </location>
</feature>
<feature type="transmembrane region" description="Helical" evidence="1">
    <location>
        <begin position="28"/>
        <end position="46"/>
    </location>
</feature>
<comment type="caution">
    <text evidence="3">The sequence shown here is derived from an EMBL/GenBank/DDBJ whole genome shotgun (WGS) entry which is preliminary data.</text>
</comment>
<dbReference type="PANTHER" id="PTHR23028">
    <property type="entry name" value="ACETYLTRANSFERASE"/>
    <property type="match status" value="1"/>
</dbReference>
<name>A0ABX1NWE6_9RHOO</name>
<proteinExistence type="predicted"/>
<protein>
    <submittedName>
        <fullName evidence="3">Acyltransferase family protein</fullName>
    </submittedName>
</protein>
<feature type="transmembrane region" description="Helical" evidence="1">
    <location>
        <begin position="67"/>
        <end position="85"/>
    </location>
</feature>
<dbReference type="Pfam" id="PF01757">
    <property type="entry name" value="Acyl_transf_3"/>
    <property type="match status" value="1"/>
</dbReference>
<feature type="transmembrane region" description="Helical" evidence="1">
    <location>
        <begin position="135"/>
        <end position="162"/>
    </location>
</feature>
<dbReference type="InterPro" id="IPR050879">
    <property type="entry name" value="Acyltransferase_3"/>
</dbReference>
<feature type="transmembrane region" description="Helical" evidence="1">
    <location>
        <begin position="282"/>
        <end position="306"/>
    </location>
</feature>
<feature type="transmembrane region" description="Helical" evidence="1">
    <location>
        <begin position="174"/>
        <end position="192"/>
    </location>
</feature>
<keyword evidence="4" id="KW-1185">Reference proteome</keyword>
<gene>
    <name evidence="3" type="ORF">GPA24_12525</name>
</gene>
<organism evidence="3 4">
    <name type="scientific">Aromatoleum bremense</name>
    <dbReference type="NCBI Taxonomy" id="76115"/>
    <lineage>
        <taxon>Bacteria</taxon>
        <taxon>Pseudomonadati</taxon>
        <taxon>Pseudomonadota</taxon>
        <taxon>Betaproteobacteria</taxon>
        <taxon>Rhodocyclales</taxon>
        <taxon>Rhodocyclaceae</taxon>
        <taxon>Aromatoleum</taxon>
    </lineage>
</organism>
<dbReference type="EMBL" id="WTVP01000033">
    <property type="protein sequence ID" value="NMG16354.1"/>
    <property type="molecule type" value="Genomic_DNA"/>
</dbReference>
<feature type="domain" description="Acyltransferase 3" evidence="2">
    <location>
        <begin position="4"/>
        <end position="301"/>
    </location>
</feature>
<evidence type="ECO:0000256" key="1">
    <source>
        <dbReference type="SAM" id="Phobius"/>
    </source>
</evidence>
<evidence type="ECO:0000313" key="4">
    <source>
        <dbReference type="Proteomes" id="UP000633943"/>
    </source>
</evidence>
<keyword evidence="1" id="KW-0472">Membrane</keyword>
<keyword evidence="3" id="KW-0012">Acyltransferase</keyword>
<accession>A0ABX1NWE6</accession>
<keyword evidence="1" id="KW-1133">Transmembrane helix</keyword>
<dbReference type="Proteomes" id="UP000633943">
    <property type="component" value="Unassembled WGS sequence"/>
</dbReference>
<feature type="transmembrane region" description="Helical" evidence="1">
    <location>
        <begin position="199"/>
        <end position="222"/>
    </location>
</feature>
<dbReference type="PANTHER" id="PTHR23028:SF53">
    <property type="entry name" value="ACYL_TRANSF_3 DOMAIN-CONTAINING PROTEIN"/>
    <property type="match status" value="1"/>
</dbReference>
<reference evidence="3 4" key="1">
    <citation type="submission" date="2019-12" db="EMBL/GenBank/DDBJ databases">
        <title>Comparative genomics gives insights into the taxonomy of the Azoarcus-Aromatoleum group and reveals separate origins of nif in the plant-associated Azoarcus and non-plant-associated Aromatoleum sub-groups.</title>
        <authorList>
            <person name="Lafos M."/>
            <person name="Maluk M."/>
            <person name="Batista M."/>
            <person name="Junghare M."/>
            <person name="Carmona M."/>
            <person name="Faoro H."/>
            <person name="Cruz L.M."/>
            <person name="Battistoni F."/>
            <person name="De Souza E."/>
            <person name="Pedrosa F."/>
            <person name="Chen W.-M."/>
            <person name="Poole P.S."/>
            <person name="Dixon R.A."/>
            <person name="James E.K."/>
        </authorList>
    </citation>
    <scope>NUCLEOTIDE SEQUENCE [LARGE SCALE GENOMIC DNA]</scope>
    <source>
        <strain evidence="3 4">PbN1</strain>
    </source>
</reference>
<dbReference type="InterPro" id="IPR002656">
    <property type="entry name" value="Acyl_transf_3_dom"/>
</dbReference>
<dbReference type="RefSeq" id="WP_169202939.1">
    <property type="nucleotide sequence ID" value="NZ_CP059467.1"/>
</dbReference>
<evidence type="ECO:0000313" key="3">
    <source>
        <dbReference type="EMBL" id="NMG16354.1"/>
    </source>
</evidence>